<dbReference type="EMBL" id="CP090170">
    <property type="protein sequence ID" value="UJO21183.1"/>
    <property type="molecule type" value="Genomic_DNA"/>
</dbReference>
<protein>
    <recommendedName>
        <fullName evidence="3">F-box domain-containing protein</fullName>
    </recommendedName>
</protein>
<accession>A0A9Q8PEU4</accession>
<dbReference type="GeneID" id="71990823"/>
<proteinExistence type="predicted"/>
<name>A0A9Q8PEU4_PASFU</name>
<organism evidence="1 2">
    <name type="scientific">Passalora fulva</name>
    <name type="common">Tomato leaf mold</name>
    <name type="synonym">Cladosporium fulvum</name>
    <dbReference type="NCBI Taxonomy" id="5499"/>
    <lineage>
        <taxon>Eukaryota</taxon>
        <taxon>Fungi</taxon>
        <taxon>Dikarya</taxon>
        <taxon>Ascomycota</taxon>
        <taxon>Pezizomycotina</taxon>
        <taxon>Dothideomycetes</taxon>
        <taxon>Dothideomycetidae</taxon>
        <taxon>Mycosphaerellales</taxon>
        <taxon>Mycosphaerellaceae</taxon>
        <taxon>Fulvia</taxon>
    </lineage>
</organism>
<evidence type="ECO:0000313" key="1">
    <source>
        <dbReference type="EMBL" id="UJO21183.1"/>
    </source>
</evidence>
<dbReference type="SUPFAM" id="SSF81383">
    <property type="entry name" value="F-box domain"/>
    <property type="match status" value="1"/>
</dbReference>
<gene>
    <name evidence="1" type="ORF">CLAFUR5_10945</name>
</gene>
<dbReference type="AlphaFoldDB" id="A0A9Q8PEU4"/>
<dbReference type="RefSeq" id="XP_047765549.1">
    <property type="nucleotide sequence ID" value="XM_047910093.1"/>
</dbReference>
<dbReference type="KEGG" id="ffu:CLAFUR5_10945"/>
<dbReference type="OrthoDB" id="3644735at2759"/>
<reference evidence="1" key="2">
    <citation type="journal article" date="2022" name="Microb. Genom.">
        <title>A chromosome-scale genome assembly of the tomato pathogen Cladosporium fulvum reveals a compartmentalized genome architecture and the presence of a dispensable chromosome.</title>
        <authorList>
            <person name="Zaccaron A.Z."/>
            <person name="Chen L.H."/>
            <person name="Samaras A."/>
            <person name="Stergiopoulos I."/>
        </authorList>
    </citation>
    <scope>NUCLEOTIDE SEQUENCE</scope>
    <source>
        <strain evidence="1">Race5_Kim</strain>
    </source>
</reference>
<dbReference type="InterPro" id="IPR036047">
    <property type="entry name" value="F-box-like_dom_sf"/>
</dbReference>
<dbReference type="CDD" id="cd09917">
    <property type="entry name" value="F-box_SF"/>
    <property type="match status" value="1"/>
</dbReference>
<dbReference type="Proteomes" id="UP000756132">
    <property type="component" value="Chromosome 8"/>
</dbReference>
<keyword evidence="2" id="KW-1185">Reference proteome</keyword>
<evidence type="ECO:0008006" key="3">
    <source>
        <dbReference type="Google" id="ProtNLM"/>
    </source>
</evidence>
<sequence>MYAVIETPELLENILYRLDAKTLLLSQRVNKQFQGTIGGSSLLQQALFFKLATANGERFGTDGINDFFTRRGTQLQKAEFTWYHHNSIPVHFAKSHGKPVNHRSYLDIHCAPRGFIDDQLHTEHAIAYVVEFCLLRPKKNISTGHESWRRMYVMQGGLYGAMEKKLVRRDFKVNGAMSGGIELMNTTRREELREGQMMTAAEMFDAVRLR</sequence>
<evidence type="ECO:0000313" key="2">
    <source>
        <dbReference type="Proteomes" id="UP000756132"/>
    </source>
</evidence>
<reference evidence="1" key="1">
    <citation type="submission" date="2021-12" db="EMBL/GenBank/DDBJ databases">
        <authorList>
            <person name="Zaccaron A."/>
            <person name="Stergiopoulos I."/>
        </authorList>
    </citation>
    <scope>NUCLEOTIDE SEQUENCE</scope>
    <source>
        <strain evidence="1">Race5_Kim</strain>
    </source>
</reference>